<dbReference type="HOGENOM" id="CLU_792028_0_0_10"/>
<dbReference type="eggNOG" id="COG4245">
    <property type="taxonomic scope" value="Bacteria"/>
</dbReference>
<dbReference type="Pfam" id="PF00092">
    <property type="entry name" value="VWA"/>
    <property type="match status" value="1"/>
</dbReference>
<evidence type="ECO:0000313" key="3">
    <source>
        <dbReference type="Proteomes" id="UP000008634"/>
    </source>
</evidence>
<dbReference type="Proteomes" id="UP000008634">
    <property type="component" value="Chromosome"/>
</dbReference>
<dbReference type="Pfam" id="PF15616">
    <property type="entry name" value="TerY_C"/>
    <property type="match status" value="1"/>
</dbReference>
<dbReference type="EMBL" id="CP002453">
    <property type="protein sequence ID" value="ADV48692.1"/>
    <property type="molecule type" value="Genomic_DNA"/>
</dbReference>
<dbReference type="Gene3D" id="3.40.50.410">
    <property type="entry name" value="von Willebrand factor, type A domain"/>
    <property type="match status" value="1"/>
</dbReference>
<organism evidence="2 3">
    <name type="scientific">Cellulophaga algicola (strain DSM 14237 / IC166 / ACAM 630)</name>
    <dbReference type="NCBI Taxonomy" id="688270"/>
    <lineage>
        <taxon>Bacteria</taxon>
        <taxon>Pseudomonadati</taxon>
        <taxon>Bacteroidota</taxon>
        <taxon>Flavobacteriia</taxon>
        <taxon>Flavobacteriales</taxon>
        <taxon>Flavobacteriaceae</taxon>
        <taxon>Cellulophaga</taxon>
    </lineage>
</organism>
<evidence type="ECO:0000313" key="2">
    <source>
        <dbReference type="EMBL" id="ADV48692.1"/>
    </source>
</evidence>
<dbReference type="STRING" id="688270.Celal_1379"/>
<evidence type="ECO:0000259" key="1">
    <source>
        <dbReference type="PROSITE" id="PS50234"/>
    </source>
</evidence>
<feature type="domain" description="VWFA" evidence="1">
    <location>
        <begin position="5"/>
        <end position="183"/>
    </location>
</feature>
<dbReference type="PROSITE" id="PS50234">
    <property type="entry name" value="VWFA"/>
    <property type="match status" value="1"/>
</dbReference>
<dbReference type="SMART" id="SM00327">
    <property type="entry name" value="VWA"/>
    <property type="match status" value="1"/>
</dbReference>
<dbReference type="InterPro" id="IPR002035">
    <property type="entry name" value="VWF_A"/>
</dbReference>
<dbReference type="SUPFAM" id="SSF53300">
    <property type="entry name" value="vWA-like"/>
    <property type="match status" value="1"/>
</dbReference>
<dbReference type="InterPro" id="IPR028274">
    <property type="entry name" value="TerY-C"/>
</dbReference>
<dbReference type="InterPro" id="IPR036465">
    <property type="entry name" value="vWFA_dom_sf"/>
</dbReference>
<dbReference type="AlphaFoldDB" id="E6X8U7"/>
<sequence length="350" mass="38321">MRRLPIYFLIDVSESMVGDPISQVQDGIATIIQELKTDPQALETVWISIIVFAGEAKTLVPLQDIISFYPPKFPIGSGTSLSKGLGHLMYDLRKNLVKTTEYKKGDWKPIVFLFTDGVPTDDATSAINEWNNSWSKTANLIAISLGDGADLSLLGKLTDKILKLENTTTSGYKEFFKWVTDSIKTSSESVESNKTGFELAEIDSDNLSTIDITKNEVVPEKLDDNFVVLSAMCQNTKKTYLMKYKKSINQSNFGGIDLGTKSYRLNGAFQVDSTYEELSDGNSRQLTVNTEELIGAPTCPCCGNQIAFAVCQCNQIHCIGEEKVSTCPNCGNTGQYGAGSGGFDVNRTQG</sequence>
<protein>
    <submittedName>
        <fullName evidence="2">von Willebrand factor type A</fullName>
    </submittedName>
</protein>
<accession>E6X8U7</accession>
<name>E6X8U7_CELAD</name>
<reference evidence="2 3" key="1">
    <citation type="journal article" date="2010" name="Stand. Genomic Sci.">
        <title>Complete genome sequence of Cellulophaga algicola type strain (IC166).</title>
        <authorList>
            <person name="Abt B."/>
            <person name="Lu M."/>
            <person name="Misra M."/>
            <person name="Han C."/>
            <person name="Nolan M."/>
            <person name="Lucas S."/>
            <person name="Hammon N."/>
            <person name="Deshpande S."/>
            <person name="Cheng J.F."/>
            <person name="Tapia R."/>
            <person name="Goodwin L."/>
            <person name="Pitluck S."/>
            <person name="Liolios K."/>
            <person name="Pagani I."/>
            <person name="Ivanova N."/>
            <person name="Mavromatis K."/>
            <person name="Ovchinikova G."/>
            <person name="Pati A."/>
            <person name="Chen A."/>
            <person name="Palaniappan K."/>
            <person name="Land M."/>
            <person name="Hauser L."/>
            <person name="Chang Y.J."/>
            <person name="Jeffries C.D."/>
            <person name="Detter J.C."/>
            <person name="Brambilla E."/>
            <person name="Rohde M."/>
            <person name="Tindall B.J."/>
            <person name="Goker M."/>
            <person name="Woyke T."/>
            <person name="Bristow J."/>
            <person name="Eisen J.A."/>
            <person name="Markowitz V."/>
            <person name="Hugenholtz P."/>
            <person name="Kyrpides N.C."/>
            <person name="Klenk H.P."/>
            <person name="Lapidus A."/>
        </authorList>
    </citation>
    <scope>NUCLEOTIDE SEQUENCE [LARGE SCALE GENOMIC DNA]</scope>
    <source>
        <strain evidence="3">DSM 14237 / IC166 / ACAM 630</strain>
    </source>
</reference>
<proteinExistence type="predicted"/>
<dbReference type="RefSeq" id="WP_013550175.1">
    <property type="nucleotide sequence ID" value="NC_014934.1"/>
</dbReference>
<keyword evidence="3" id="KW-1185">Reference proteome</keyword>
<dbReference type="KEGG" id="cao:Celal_1379"/>
<dbReference type="OrthoDB" id="9806395at2"/>
<gene>
    <name evidence="2" type="ordered locus">Celal_1379</name>
</gene>